<accession>A0ABP8K2T5</accession>
<dbReference type="Proteomes" id="UP001500390">
    <property type="component" value="Unassembled WGS sequence"/>
</dbReference>
<reference evidence="2" key="1">
    <citation type="journal article" date="2019" name="Int. J. Syst. Evol. Microbiol.">
        <title>The Global Catalogue of Microorganisms (GCM) 10K type strain sequencing project: providing services to taxonomists for standard genome sequencing and annotation.</title>
        <authorList>
            <consortium name="The Broad Institute Genomics Platform"/>
            <consortium name="The Broad Institute Genome Sequencing Center for Infectious Disease"/>
            <person name="Wu L."/>
            <person name="Ma J."/>
        </authorList>
    </citation>
    <scope>NUCLEOTIDE SEQUENCE [LARGE SCALE GENOMIC DNA]</scope>
    <source>
        <strain evidence="2">JCM 17738</strain>
    </source>
</reference>
<evidence type="ECO:0008006" key="3">
    <source>
        <dbReference type="Google" id="ProtNLM"/>
    </source>
</evidence>
<proteinExistence type="predicted"/>
<dbReference type="EMBL" id="BAABFX010000036">
    <property type="protein sequence ID" value="GAA4399621.1"/>
    <property type="molecule type" value="Genomic_DNA"/>
</dbReference>
<name>A0ABP8K2T5_9MICO</name>
<evidence type="ECO:0000313" key="2">
    <source>
        <dbReference type="Proteomes" id="UP001500390"/>
    </source>
</evidence>
<comment type="caution">
    <text evidence="1">The sequence shown here is derived from an EMBL/GenBank/DDBJ whole genome shotgun (WGS) entry which is preliminary data.</text>
</comment>
<dbReference type="RefSeq" id="WP_159900088.1">
    <property type="nucleotide sequence ID" value="NZ_BAABFX010000036.1"/>
</dbReference>
<gene>
    <name evidence="1" type="ORF">GCM10023153_25950</name>
</gene>
<sequence>MPEPPRVPRRQRRRDAVAASAEFGGVLTLHRLGELGFDHAAIAREVDNDRWQRLGTHTVALHTGPVSHEARRWRAVWEVAEGVALVDGVSALFSAGLEKYTEDAVHVSVPRGAQCPRVDGVRVHRVTRRTGESSSGGLPRTRVEVAALRAAAWARSDRQAALILCMVVQQRLTTGERLLSAFATVRNRGRRPFVRQVLRDVADGAQSLGELDFTEMCRRHGVPEPERQVLRRTALGRVYLDVRWAGSRLVVEIDGSGHRVGLALTDDNLRQNEVSLGDDTVLRIDLIGLRVHEAAFMSQVLRGLARRAAA</sequence>
<organism evidence="1 2">
    <name type="scientific">Ornithinibacter aureus</name>
    <dbReference type="NCBI Taxonomy" id="622664"/>
    <lineage>
        <taxon>Bacteria</taxon>
        <taxon>Bacillati</taxon>
        <taxon>Actinomycetota</taxon>
        <taxon>Actinomycetes</taxon>
        <taxon>Micrococcales</taxon>
        <taxon>Intrasporangiaceae</taxon>
        <taxon>Ornithinibacter</taxon>
    </lineage>
</organism>
<keyword evidence="2" id="KW-1185">Reference proteome</keyword>
<protein>
    <recommendedName>
        <fullName evidence="3">DUF559 domain-containing protein</fullName>
    </recommendedName>
</protein>
<evidence type="ECO:0000313" key="1">
    <source>
        <dbReference type="EMBL" id="GAA4399621.1"/>
    </source>
</evidence>